<dbReference type="PANTHER" id="PTHR43433:SF10">
    <property type="entry name" value="AB HYDROLASE-1 DOMAIN-CONTAINING PROTEIN"/>
    <property type="match status" value="1"/>
</dbReference>
<sequence>MSTAISAQQSITLEDGRRMAYAVFGDSAGQPCLFVHGFSSSRWLAGWALSAKVLRRHSVRLVAVDRPGYGLSTANPAGGFTDWACDAAALAGHLGLGRLAVIGVSMGAGPALALAATRPDLVTSTTILSGMPPIGPGERWAPDSRGDALYWRLARHAPWLLRRLCSATATMTGASTRGDADRVIRRVERGLPDADARAFRELVRDADARTAFVADLSESSRQGGAAMADDLRRYLRPWGFEPADVSGPVRLWHGTEDPKVPVTLARRLAARLPRVSARFVPGGHFAAFAHQDEIIGEIEAERR</sequence>
<comment type="caution">
    <text evidence="2">The sequence shown here is derived from an EMBL/GenBank/DDBJ whole genome shotgun (WGS) entry which is preliminary data.</text>
</comment>
<evidence type="ECO:0000313" key="3">
    <source>
        <dbReference type="Proteomes" id="UP000633509"/>
    </source>
</evidence>
<reference evidence="2 3" key="1">
    <citation type="submission" date="2020-10" db="EMBL/GenBank/DDBJ databases">
        <title>Sequencing the genomes of 1000 actinobacteria strains.</title>
        <authorList>
            <person name="Klenk H.-P."/>
        </authorList>
    </citation>
    <scope>NUCLEOTIDE SEQUENCE [LARGE SCALE GENOMIC DNA]</scope>
    <source>
        <strain evidence="2 3">DSM 43173</strain>
    </source>
</reference>
<dbReference type="EMBL" id="JADBEK010000001">
    <property type="protein sequence ID" value="MBE1584372.1"/>
    <property type="molecule type" value="Genomic_DNA"/>
</dbReference>
<gene>
    <name evidence="2" type="ORF">H4W80_002630</name>
</gene>
<dbReference type="Gene3D" id="3.40.50.1820">
    <property type="entry name" value="alpha/beta hydrolase"/>
    <property type="match status" value="1"/>
</dbReference>
<proteinExistence type="predicted"/>
<dbReference type="PANTHER" id="PTHR43433">
    <property type="entry name" value="HYDROLASE, ALPHA/BETA FOLD FAMILY PROTEIN"/>
    <property type="match status" value="1"/>
</dbReference>
<protein>
    <submittedName>
        <fullName evidence="2">Pimeloyl-ACP methyl ester carboxylesterase</fullName>
    </submittedName>
</protein>
<dbReference type="Proteomes" id="UP000633509">
    <property type="component" value="Unassembled WGS sequence"/>
</dbReference>
<name>A0ABR9LUQ9_9ACTN</name>
<organism evidence="2 3">
    <name type="scientific">Nonomuraea angiospora</name>
    <dbReference type="NCBI Taxonomy" id="46172"/>
    <lineage>
        <taxon>Bacteria</taxon>
        <taxon>Bacillati</taxon>
        <taxon>Actinomycetota</taxon>
        <taxon>Actinomycetes</taxon>
        <taxon>Streptosporangiales</taxon>
        <taxon>Streptosporangiaceae</taxon>
        <taxon>Nonomuraea</taxon>
    </lineage>
</organism>
<evidence type="ECO:0000313" key="2">
    <source>
        <dbReference type="EMBL" id="MBE1584372.1"/>
    </source>
</evidence>
<keyword evidence="3" id="KW-1185">Reference proteome</keyword>
<dbReference type="InterPro" id="IPR050471">
    <property type="entry name" value="AB_hydrolase"/>
</dbReference>
<feature type="domain" description="AB hydrolase-1" evidence="1">
    <location>
        <begin position="33"/>
        <end position="288"/>
    </location>
</feature>
<dbReference type="InterPro" id="IPR029058">
    <property type="entry name" value="AB_hydrolase_fold"/>
</dbReference>
<dbReference type="Pfam" id="PF00561">
    <property type="entry name" value="Abhydrolase_1"/>
    <property type="match status" value="1"/>
</dbReference>
<dbReference type="InterPro" id="IPR000073">
    <property type="entry name" value="AB_hydrolase_1"/>
</dbReference>
<accession>A0ABR9LUQ9</accession>
<evidence type="ECO:0000259" key="1">
    <source>
        <dbReference type="Pfam" id="PF00561"/>
    </source>
</evidence>
<dbReference type="RefSeq" id="WP_192785316.1">
    <property type="nucleotide sequence ID" value="NZ_JADBEK010000001.1"/>
</dbReference>
<dbReference type="SUPFAM" id="SSF53474">
    <property type="entry name" value="alpha/beta-Hydrolases"/>
    <property type="match status" value="1"/>
</dbReference>